<reference evidence="2" key="1">
    <citation type="journal article" date="2022" name="Int. J. Mol. Sci.">
        <title>Draft Genome of Tanacetum Coccineum: Genomic Comparison of Closely Related Tanacetum-Family Plants.</title>
        <authorList>
            <person name="Yamashiro T."/>
            <person name="Shiraishi A."/>
            <person name="Nakayama K."/>
            <person name="Satake H."/>
        </authorList>
    </citation>
    <scope>NUCLEOTIDE SEQUENCE</scope>
</reference>
<protein>
    <submittedName>
        <fullName evidence="2">Uncharacterized protein</fullName>
    </submittedName>
</protein>
<name>A0ABQ5A403_9ASTR</name>
<keyword evidence="1" id="KW-0472">Membrane</keyword>
<gene>
    <name evidence="2" type="ORF">Tco_0803429</name>
</gene>
<evidence type="ECO:0000313" key="2">
    <source>
        <dbReference type="EMBL" id="GJS96461.1"/>
    </source>
</evidence>
<keyword evidence="3" id="KW-1185">Reference proteome</keyword>
<evidence type="ECO:0000256" key="1">
    <source>
        <dbReference type="SAM" id="Phobius"/>
    </source>
</evidence>
<sequence length="176" mass="20273">MLVWGEADSDTSPKRSLRRKLFKICCMNWGEVNLTHAYYNGSCIIEDTEDPSWSISFRTRITQKTSSALEVLWKTLFVLYLYLIGTLLWLPPLLTKYLVIVDSKGSHSHHSCNPRGSQHSRTKHKSIELAGLFTKSRSEDRFKYLVRRLGMRCLTSEELEVLVHVGSRKSPTLELV</sequence>
<accession>A0ABQ5A403</accession>
<keyword evidence="1" id="KW-0812">Transmembrane</keyword>
<dbReference type="Proteomes" id="UP001151760">
    <property type="component" value="Unassembled WGS sequence"/>
</dbReference>
<proteinExistence type="predicted"/>
<organism evidence="2 3">
    <name type="scientific">Tanacetum coccineum</name>
    <dbReference type="NCBI Taxonomy" id="301880"/>
    <lineage>
        <taxon>Eukaryota</taxon>
        <taxon>Viridiplantae</taxon>
        <taxon>Streptophyta</taxon>
        <taxon>Embryophyta</taxon>
        <taxon>Tracheophyta</taxon>
        <taxon>Spermatophyta</taxon>
        <taxon>Magnoliopsida</taxon>
        <taxon>eudicotyledons</taxon>
        <taxon>Gunneridae</taxon>
        <taxon>Pentapetalae</taxon>
        <taxon>asterids</taxon>
        <taxon>campanulids</taxon>
        <taxon>Asterales</taxon>
        <taxon>Asteraceae</taxon>
        <taxon>Asteroideae</taxon>
        <taxon>Anthemideae</taxon>
        <taxon>Anthemidinae</taxon>
        <taxon>Tanacetum</taxon>
    </lineage>
</organism>
<feature type="transmembrane region" description="Helical" evidence="1">
    <location>
        <begin position="71"/>
        <end position="90"/>
    </location>
</feature>
<reference evidence="2" key="2">
    <citation type="submission" date="2022-01" db="EMBL/GenBank/DDBJ databases">
        <authorList>
            <person name="Yamashiro T."/>
            <person name="Shiraishi A."/>
            <person name="Satake H."/>
            <person name="Nakayama K."/>
        </authorList>
    </citation>
    <scope>NUCLEOTIDE SEQUENCE</scope>
</reference>
<keyword evidence="1" id="KW-1133">Transmembrane helix</keyword>
<comment type="caution">
    <text evidence="2">The sequence shown here is derived from an EMBL/GenBank/DDBJ whole genome shotgun (WGS) entry which is preliminary data.</text>
</comment>
<evidence type="ECO:0000313" key="3">
    <source>
        <dbReference type="Proteomes" id="UP001151760"/>
    </source>
</evidence>
<dbReference type="EMBL" id="BQNB010011888">
    <property type="protein sequence ID" value="GJS96461.1"/>
    <property type="molecule type" value="Genomic_DNA"/>
</dbReference>